<dbReference type="EMBL" id="QYUQ01000002">
    <property type="protein sequence ID" value="RJG03567.1"/>
    <property type="molecule type" value="Genomic_DNA"/>
</dbReference>
<feature type="transmembrane region" description="Helical" evidence="11">
    <location>
        <begin position="178"/>
        <end position="199"/>
    </location>
</feature>
<dbReference type="PIRSF" id="PIRSF003097">
    <property type="entry name" value="FtsX"/>
    <property type="match status" value="1"/>
</dbReference>
<accession>A0A3A3G4Z8</accession>
<feature type="transmembrane region" description="Helical" evidence="11">
    <location>
        <begin position="26"/>
        <end position="47"/>
    </location>
</feature>
<evidence type="ECO:0000313" key="14">
    <source>
        <dbReference type="EMBL" id="RJG03567.1"/>
    </source>
</evidence>
<dbReference type="Pfam" id="PF18075">
    <property type="entry name" value="FtsX_ECD"/>
    <property type="match status" value="1"/>
</dbReference>
<comment type="similarity">
    <text evidence="2 10">Belongs to the ABC-4 integral membrane protein family. FtsX subfamily.</text>
</comment>
<keyword evidence="10" id="KW-0997">Cell inner membrane</keyword>
<proteinExistence type="inferred from homology"/>
<dbReference type="PANTHER" id="PTHR47755:SF1">
    <property type="entry name" value="CELL DIVISION PROTEIN FTSX"/>
    <property type="match status" value="1"/>
</dbReference>
<evidence type="ECO:0000256" key="11">
    <source>
        <dbReference type="SAM" id="Phobius"/>
    </source>
</evidence>
<gene>
    <name evidence="14" type="ORF">D3878_19835</name>
</gene>
<keyword evidence="8 10" id="KW-0472">Membrane</keyword>
<keyword evidence="15" id="KW-1185">Reference proteome</keyword>
<dbReference type="RefSeq" id="WP_119787058.1">
    <property type="nucleotide sequence ID" value="NZ_QYUQ01000002.1"/>
</dbReference>
<dbReference type="GO" id="GO:0005886">
    <property type="term" value="C:plasma membrane"/>
    <property type="evidence" value="ECO:0007669"/>
    <property type="project" value="UniProtKB-SubCell"/>
</dbReference>
<keyword evidence="6 11" id="KW-0812">Transmembrane</keyword>
<feature type="domain" description="FtsX extracellular" evidence="13">
    <location>
        <begin position="62"/>
        <end position="162"/>
    </location>
</feature>
<dbReference type="GO" id="GO:0032153">
    <property type="term" value="C:cell division site"/>
    <property type="evidence" value="ECO:0007669"/>
    <property type="project" value="TreeGrafter"/>
</dbReference>
<dbReference type="AlphaFoldDB" id="A0A3A3G4Z8"/>
<feature type="transmembrane region" description="Helical" evidence="11">
    <location>
        <begin position="276"/>
        <end position="300"/>
    </location>
</feature>
<dbReference type="InterPro" id="IPR003838">
    <property type="entry name" value="ABC3_permease_C"/>
</dbReference>
<evidence type="ECO:0000256" key="3">
    <source>
        <dbReference type="ARBA" id="ARBA00021907"/>
    </source>
</evidence>
<evidence type="ECO:0000256" key="1">
    <source>
        <dbReference type="ARBA" id="ARBA00004651"/>
    </source>
</evidence>
<sequence length="308" mass="32866">MKNWLRLQSYALAGAWRHIRAPRGGFLLNVVVIAIALMLPFAGLTLLENVRPVSEQLVVEPEISLFMTADTPRVQASALAASIKRAIKDAELDGKLEFIPREKALDALDARTGMAAAVTALGANPLPDAYVLKLSGLDNMAEAARTENLVARLQALPGVEHVQLDSAWVKRLAAVMQVLRLVLLLLAVTLGTVVVAVVFNTIRLQVLHQSEEIVLSKLVGASDAFVCRPFYYAGAFLGLTAGALALGLVTLGLHPLNQALADVVRVYGSQFQLTPLGASTWLALLATSAALGWLGALLSVRRSIGRLA</sequence>
<evidence type="ECO:0000256" key="9">
    <source>
        <dbReference type="ARBA" id="ARBA00023306"/>
    </source>
</evidence>
<evidence type="ECO:0000256" key="10">
    <source>
        <dbReference type="PIRNR" id="PIRNR003097"/>
    </source>
</evidence>
<dbReference type="GO" id="GO:0051301">
    <property type="term" value="P:cell division"/>
    <property type="evidence" value="ECO:0007669"/>
    <property type="project" value="UniProtKB-KW"/>
</dbReference>
<dbReference type="InterPro" id="IPR040690">
    <property type="entry name" value="FtsX_ECD"/>
</dbReference>
<dbReference type="Gene3D" id="3.30.70.3040">
    <property type="match status" value="1"/>
</dbReference>
<evidence type="ECO:0000313" key="15">
    <source>
        <dbReference type="Proteomes" id="UP000266327"/>
    </source>
</evidence>
<evidence type="ECO:0000256" key="2">
    <source>
        <dbReference type="ARBA" id="ARBA00007379"/>
    </source>
</evidence>
<name>A0A3A3G4Z8_9BURK</name>
<keyword evidence="4 10" id="KW-1003">Cell membrane</keyword>
<comment type="subcellular location">
    <subcellularLocation>
        <location evidence="10">Cell inner membrane</location>
    </subcellularLocation>
    <subcellularLocation>
        <location evidence="1">Cell membrane</location>
        <topology evidence="1">Multi-pass membrane protein</topology>
    </subcellularLocation>
</comment>
<evidence type="ECO:0000259" key="13">
    <source>
        <dbReference type="Pfam" id="PF18075"/>
    </source>
</evidence>
<keyword evidence="5 10" id="KW-0132">Cell division</keyword>
<evidence type="ECO:0000256" key="4">
    <source>
        <dbReference type="ARBA" id="ARBA00022475"/>
    </source>
</evidence>
<organism evidence="14 15">
    <name type="scientific">Noviherbaspirillum sedimenti</name>
    <dbReference type="NCBI Taxonomy" id="2320865"/>
    <lineage>
        <taxon>Bacteria</taxon>
        <taxon>Pseudomonadati</taxon>
        <taxon>Pseudomonadota</taxon>
        <taxon>Betaproteobacteria</taxon>
        <taxon>Burkholderiales</taxon>
        <taxon>Oxalobacteraceae</taxon>
        <taxon>Noviherbaspirillum</taxon>
    </lineage>
</organism>
<evidence type="ECO:0000256" key="6">
    <source>
        <dbReference type="ARBA" id="ARBA00022692"/>
    </source>
</evidence>
<dbReference type="Proteomes" id="UP000266327">
    <property type="component" value="Unassembled WGS sequence"/>
</dbReference>
<evidence type="ECO:0000256" key="7">
    <source>
        <dbReference type="ARBA" id="ARBA00022989"/>
    </source>
</evidence>
<keyword evidence="9 10" id="KW-0131">Cell cycle</keyword>
<feature type="domain" description="ABC3 transporter permease C-terminal" evidence="12">
    <location>
        <begin position="186"/>
        <end position="302"/>
    </location>
</feature>
<evidence type="ECO:0000256" key="5">
    <source>
        <dbReference type="ARBA" id="ARBA00022618"/>
    </source>
</evidence>
<feature type="transmembrane region" description="Helical" evidence="11">
    <location>
        <begin position="230"/>
        <end position="256"/>
    </location>
</feature>
<reference evidence="15" key="1">
    <citation type="submission" date="2018-09" db="EMBL/GenBank/DDBJ databases">
        <authorList>
            <person name="Zhu H."/>
        </authorList>
    </citation>
    <scope>NUCLEOTIDE SEQUENCE [LARGE SCALE GENOMIC DNA]</scope>
    <source>
        <strain evidence="15">K1S02-23</strain>
    </source>
</reference>
<evidence type="ECO:0000259" key="12">
    <source>
        <dbReference type="Pfam" id="PF02687"/>
    </source>
</evidence>
<keyword evidence="7 11" id="KW-1133">Transmembrane helix</keyword>
<dbReference type="PANTHER" id="PTHR47755">
    <property type="entry name" value="CELL DIVISION PROTEIN FTSX"/>
    <property type="match status" value="1"/>
</dbReference>
<comment type="function">
    <text evidence="10">Part of the ABC transporter FtsEX involved in cellular division.</text>
</comment>
<dbReference type="InterPro" id="IPR004513">
    <property type="entry name" value="FtsX"/>
</dbReference>
<dbReference type="OrthoDB" id="9813411at2"/>
<dbReference type="Pfam" id="PF02687">
    <property type="entry name" value="FtsX"/>
    <property type="match status" value="1"/>
</dbReference>
<comment type="caution">
    <text evidence="14">The sequence shown here is derived from an EMBL/GenBank/DDBJ whole genome shotgun (WGS) entry which is preliminary data.</text>
</comment>
<protein>
    <recommendedName>
        <fullName evidence="3 10">Cell division protein FtsX</fullName>
    </recommendedName>
</protein>
<evidence type="ECO:0000256" key="8">
    <source>
        <dbReference type="ARBA" id="ARBA00023136"/>
    </source>
</evidence>